<sequence length="146" mass="16305">MASVQIKLEQRFFRALNAVVEPAVRRGVLSSRLLPTTLIVLESTGYVSGQARRTPLFCQHLGSHVLISTGRGKRSFWVRNLQRKPDVEYFMGGARLRRQSAGYYCGHTREPATVASSVETTDRLPECHDSKGLVICLAKDTVDKTQ</sequence>
<dbReference type="EMBL" id="PKUS01000018">
    <property type="protein sequence ID" value="PLW68174.1"/>
    <property type="molecule type" value="Genomic_DNA"/>
</dbReference>
<evidence type="ECO:0000313" key="2">
    <source>
        <dbReference type="Proteomes" id="UP000235005"/>
    </source>
</evidence>
<accession>A0A2N5X108</accession>
<comment type="caution">
    <text evidence="1">The sequence shown here is derived from an EMBL/GenBank/DDBJ whole genome shotgun (WGS) entry which is preliminary data.</text>
</comment>
<dbReference type="Gene3D" id="2.30.110.10">
    <property type="entry name" value="Electron Transport, Fmn-binding Protein, Chain A"/>
    <property type="match status" value="1"/>
</dbReference>
<proteinExistence type="predicted"/>
<dbReference type="InterPro" id="IPR012349">
    <property type="entry name" value="Split_barrel_FMN-bd"/>
</dbReference>
<protein>
    <recommendedName>
        <fullName evidence="3">Nitroreductase family deazaflavin-dependent oxidoreductase</fullName>
    </recommendedName>
</protein>
<evidence type="ECO:0008006" key="3">
    <source>
        <dbReference type="Google" id="ProtNLM"/>
    </source>
</evidence>
<dbReference type="AlphaFoldDB" id="A0A2N5X108"/>
<evidence type="ECO:0000313" key="1">
    <source>
        <dbReference type="EMBL" id="PLW68174.1"/>
    </source>
</evidence>
<gene>
    <name evidence="1" type="ORF">C0039_13350</name>
</gene>
<dbReference type="OrthoDB" id="5737832at2"/>
<keyword evidence="2" id="KW-1185">Reference proteome</keyword>
<reference evidence="1 2" key="1">
    <citation type="submission" date="2018-01" db="EMBL/GenBank/DDBJ databases">
        <title>The draft genome sequence of Halioglobus lutimaris HF004.</title>
        <authorList>
            <person name="Du Z.-J."/>
            <person name="Shi M.-J."/>
        </authorList>
    </citation>
    <scope>NUCLEOTIDE SEQUENCE [LARGE SCALE GENOMIC DNA]</scope>
    <source>
        <strain evidence="1 2">HF004</strain>
    </source>
</reference>
<organism evidence="1 2">
    <name type="scientific">Pseudohalioglobus lutimaris</name>
    <dbReference type="NCBI Taxonomy" id="1737061"/>
    <lineage>
        <taxon>Bacteria</taxon>
        <taxon>Pseudomonadati</taxon>
        <taxon>Pseudomonadota</taxon>
        <taxon>Gammaproteobacteria</taxon>
        <taxon>Cellvibrionales</taxon>
        <taxon>Halieaceae</taxon>
        <taxon>Pseudohalioglobus</taxon>
    </lineage>
</organism>
<dbReference type="InterPro" id="IPR004378">
    <property type="entry name" value="F420H2_quin_Rdtase"/>
</dbReference>
<dbReference type="RefSeq" id="WP_101518337.1">
    <property type="nucleotide sequence ID" value="NZ_PKUS01000018.1"/>
</dbReference>
<dbReference type="Pfam" id="PF04075">
    <property type="entry name" value="F420H2_quin_red"/>
    <property type="match status" value="1"/>
</dbReference>
<name>A0A2N5X108_9GAMM</name>
<dbReference type="Proteomes" id="UP000235005">
    <property type="component" value="Unassembled WGS sequence"/>
</dbReference>
<dbReference type="GO" id="GO:0016491">
    <property type="term" value="F:oxidoreductase activity"/>
    <property type="evidence" value="ECO:0007669"/>
    <property type="project" value="InterPro"/>
</dbReference>